<feature type="non-terminal residue" evidence="1">
    <location>
        <position position="59"/>
    </location>
</feature>
<accession>A0A6S6TAM6</accession>
<gene>
    <name evidence="1" type="ORF">HELGO_WM17863</name>
</gene>
<protein>
    <submittedName>
        <fullName evidence="1">Uncharacterized protein</fullName>
    </submittedName>
</protein>
<organism evidence="1">
    <name type="scientific">uncultured Sulfurovum sp</name>
    <dbReference type="NCBI Taxonomy" id="269237"/>
    <lineage>
        <taxon>Bacteria</taxon>
        <taxon>Pseudomonadati</taxon>
        <taxon>Campylobacterota</taxon>
        <taxon>Epsilonproteobacteria</taxon>
        <taxon>Campylobacterales</taxon>
        <taxon>Sulfurovaceae</taxon>
        <taxon>Sulfurovum</taxon>
        <taxon>environmental samples</taxon>
    </lineage>
</organism>
<name>A0A6S6TAM6_9BACT</name>
<dbReference type="EMBL" id="CACVAZ010000104">
    <property type="protein sequence ID" value="CAA6816115.1"/>
    <property type="molecule type" value="Genomic_DNA"/>
</dbReference>
<evidence type="ECO:0000313" key="1">
    <source>
        <dbReference type="EMBL" id="CAA6816115.1"/>
    </source>
</evidence>
<proteinExistence type="predicted"/>
<dbReference type="AlphaFoldDB" id="A0A6S6TAM6"/>
<sequence>MCLRFIIRRIRDKYKLYTHGTIEPKKKGDNMANLGPADYSPYPVATYDGLYTPPEGKAM</sequence>
<reference evidence="1" key="1">
    <citation type="submission" date="2020-01" db="EMBL/GenBank/DDBJ databases">
        <authorList>
            <person name="Meier V. D."/>
            <person name="Meier V D."/>
        </authorList>
    </citation>
    <scope>NUCLEOTIDE SEQUENCE</scope>
    <source>
        <strain evidence="1">HLG_WM_MAG_02</strain>
    </source>
</reference>